<dbReference type="PANTHER" id="PTHR12905">
    <property type="entry name" value="METALLOPHOSPHOESTERASE"/>
    <property type="match status" value="1"/>
</dbReference>
<dbReference type="EMBL" id="JAAIJR010000041">
    <property type="protein sequence ID" value="NEX20981.1"/>
    <property type="molecule type" value="Genomic_DNA"/>
</dbReference>
<reference evidence="2 3" key="2">
    <citation type="submission" date="2020-02" db="EMBL/GenBank/DDBJ databases">
        <title>Genome sequences of Thiorhodococcus mannitoliphagus and Thiorhodococcus minor, purple sulfur photosynthetic bacteria in the gammaproteobacterial family, Chromatiaceae.</title>
        <authorList>
            <person name="Aviles F.A."/>
            <person name="Meyer T.E."/>
            <person name="Kyndt J.A."/>
        </authorList>
    </citation>
    <scope>NUCLEOTIDE SEQUENCE [LARGE SCALE GENOMIC DNA]</scope>
    <source>
        <strain evidence="2 3">DSM 18266</strain>
    </source>
</reference>
<dbReference type="PANTHER" id="PTHR12905:SF0">
    <property type="entry name" value="CALCINEURIN-LIKE PHOSPHOESTERASE DOMAIN-CONTAINING PROTEIN"/>
    <property type="match status" value="1"/>
</dbReference>
<name>A0A6P1DVH0_9GAMM</name>
<proteinExistence type="predicted"/>
<dbReference type="Pfam" id="PF00149">
    <property type="entry name" value="Metallophos"/>
    <property type="match status" value="1"/>
</dbReference>
<dbReference type="Proteomes" id="UP000471640">
    <property type="component" value="Unassembled WGS sequence"/>
</dbReference>
<gene>
    <name evidence="2" type="ORF">G3480_11770</name>
</gene>
<evidence type="ECO:0000313" key="3">
    <source>
        <dbReference type="Proteomes" id="UP000471640"/>
    </source>
</evidence>
<dbReference type="InterPro" id="IPR029052">
    <property type="entry name" value="Metallo-depent_PP-like"/>
</dbReference>
<comment type="caution">
    <text evidence="2">The sequence shown here is derived from an EMBL/GenBank/DDBJ whole genome shotgun (WGS) entry which is preliminary data.</text>
</comment>
<evidence type="ECO:0000259" key="1">
    <source>
        <dbReference type="Pfam" id="PF00149"/>
    </source>
</evidence>
<dbReference type="RefSeq" id="WP_164654081.1">
    <property type="nucleotide sequence ID" value="NZ_JAAIJR010000041.1"/>
</dbReference>
<dbReference type="SUPFAM" id="SSF56300">
    <property type="entry name" value="Metallo-dependent phosphatases"/>
    <property type="match status" value="1"/>
</dbReference>
<dbReference type="InterPro" id="IPR004843">
    <property type="entry name" value="Calcineurin-like_PHP"/>
</dbReference>
<organism evidence="2 3">
    <name type="scientific">Thiorhodococcus mannitoliphagus</name>
    <dbReference type="NCBI Taxonomy" id="329406"/>
    <lineage>
        <taxon>Bacteria</taxon>
        <taxon>Pseudomonadati</taxon>
        <taxon>Pseudomonadota</taxon>
        <taxon>Gammaproteobacteria</taxon>
        <taxon>Chromatiales</taxon>
        <taxon>Chromatiaceae</taxon>
        <taxon>Thiorhodococcus</taxon>
    </lineage>
</organism>
<accession>A0A6P1DVH0</accession>
<keyword evidence="3" id="KW-1185">Reference proteome</keyword>
<reference evidence="3" key="1">
    <citation type="journal article" date="2020" name="Microbiol. Resour. Announc.">
        <title>Draft Genome Sequences of Thiorhodococcus mannitoliphagus and Thiorhodococcus minor, Purple Sulfur Photosynthetic Bacteria in the Gammaproteobacterial Family Chromatiaceae.</title>
        <authorList>
            <person name="Aviles F.A."/>
            <person name="Meyer T.E."/>
            <person name="Kyndt J.A."/>
        </authorList>
    </citation>
    <scope>NUCLEOTIDE SEQUENCE [LARGE SCALE GENOMIC DNA]</scope>
    <source>
        <strain evidence="3">DSM 18266</strain>
    </source>
</reference>
<evidence type="ECO:0000313" key="2">
    <source>
        <dbReference type="EMBL" id="NEX20981.1"/>
    </source>
</evidence>
<protein>
    <submittedName>
        <fullName evidence="2">Metallophosphoesterase</fullName>
    </submittedName>
</protein>
<dbReference type="GO" id="GO:0016787">
    <property type="term" value="F:hydrolase activity"/>
    <property type="evidence" value="ECO:0007669"/>
    <property type="project" value="InterPro"/>
</dbReference>
<sequence length="196" mass="22176">MKILLISDAVSPALYDHYDPEVFEQVDLVISCGDLAPGYLDFVLSMLNVPCYYVPGNHDVSFIESPPSGWTLLDGKVITHEGVTMMGLGGSMRYKPGPYQYTEAEMKRRFLRMKPALWWKGGQIDILVTHAPALGLNDLADTAHHGFKIFRDIIGAYQPKYFLHGHAHLDYSSNPRRCQYGKTVIINGYGYHLFEY</sequence>
<feature type="domain" description="Calcineurin-like phosphoesterase" evidence="1">
    <location>
        <begin position="2"/>
        <end position="168"/>
    </location>
</feature>
<dbReference type="AlphaFoldDB" id="A0A6P1DVH0"/>
<dbReference type="Gene3D" id="3.60.21.10">
    <property type="match status" value="1"/>
</dbReference>
<dbReference type="InterPro" id="IPR051693">
    <property type="entry name" value="UPF0046_metallophosphoest"/>
</dbReference>